<keyword evidence="4" id="KW-0167">Capsid protein</keyword>
<dbReference type="GO" id="GO:0005198">
    <property type="term" value="F:structural molecule activity"/>
    <property type="evidence" value="ECO:0007669"/>
    <property type="project" value="InterPro"/>
</dbReference>
<evidence type="ECO:0000256" key="2">
    <source>
        <dbReference type="ARBA" id="ARBA00008722"/>
    </source>
</evidence>
<dbReference type="InterPro" id="IPR001742">
    <property type="entry name" value="Capsid_VP2_Orbivir"/>
</dbReference>
<comment type="subcellular location">
    <subcellularLocation>
        <location evidence="1">Virion</location>
    </subcellularLocation>
</comment>
<dbReference type="EMBL" id="KX442584">
    <property type="protein sequence ID" value="AOE46785.1"/>
    <property type="molecule type" value="Genomic_RNA"/>
</dbReference>
<evidence type="ECO:0000256" key="1">
    <source>
        <dbReference type="ARBA" id="ARBA00004328"/>
    </source>
</evidence>
<organism evidence="7">
    <name type="scientific">Bluetongue virus</name>
    <name type="common">BTV</name>
    <dbReference type="NCBI Taxonomy" id="40051"/>
    <lineage>
        <taxon>Viruses</taxon>
        <taxon>Riboviria</taxon>
        <taxon>Orthornavirae</taxon>
        <taxon>Duplornaviricota</taxon>
        <taxon>Resentoviricetes</taxon>
        <taxon>Reovirales</taxon>
        <taxon>Sedoreoviridae</taxon>
        <taxon>Orbivirus</taxon>
        <taxon>Orbivirus caerulinguae</taxon>
    </lineage>
</organism>
<proteinExistence type="inferred from homology"/>
<protein>
    <recommendedName>
        <fullName evidence="3">Outer capsid protein VP2</fullName>
    </recommendedName>
</protein>
<reference evidence="7" key="1">
    <citation type="submission" date="2016-06" db="EMBL/GenBank/DDBJ databases">
        <title>Orbiviruses in Equator in 2015.</title>
        <authorList>
            <person name="Viarouge C."/>
            <person name="Verdezoto J."/>
            <person name="Sailleau C."/>
            <person name="Quenault H."/>
            <person name="Lucas P."/>
            <person name="Touzain F."/>
            <person name="Blanchard Y."/>
            <person name="Zientara S."/>
            <person name="Breard E."/>
            <person name="Zapata S."/>
        </authorList>
    </citation>
    <scope>NUCLEOTIDE SEQUENCE [LARGE SCALE GENOMIC DNA]</scope>
    <source>
        <strain evidence="7">BTV-13/15-01</strain>
    </source>
</reference>
<keyword evidence="6" id="KW-1153">Inner capsid protein</keyword>
<sequence length="959" mass="112355">MEELVIPVITERFDKRLVGRYDYVIELAKPEGDEWSGHDVTHIPDRRMFDIKAQPIREAIDYKPVDNDGEVLPRILDMSIACYDMRKRMMKRDGIDFVSNTKWLEWMIQDSMDVQPLKVDMKEDHGTVQYDMFSAKLHVDSRKADTTSYNTLALEVKKGTQCHHVQTNIWNHMVRNHLFHAVQESCYVFKPTYKLIVNSERRTPDEDFQIGNPQFPTLRRNQQIFLGDDAYKKTAKGLVQVLVNGVVPDIIRNEIAALDAIRDKWIQGNFERTHIKSLELCNILSAIGRKMVNLEEEPKDERDLSLRFQHKLDDKFAKNDQERNVIFAQKSQRNNQDRFYVLMVIAASDTNNSRVWWSNPYPCLRGALIAAECKLGDVYYKLRSWYEWSVREGYKPRDLDRQYEKYIVGRVNLFDLEAEPGTKVLHWEYELISKLYTVSNHEGNQCDLYPDEGEIVTKFDDARYSDMIQTIINEGWKQGDFKMFKVLKDEGNPLLYDLEKDIKLDRVSRVVFPPYFDQWTYVPMFNARIKPCEVELAERKNTDPYVKRTLRPLKADCIELMRYHMSQYMDLRVSLQGTSLSVKQTPSSIHESLARDASYAGILSRRRESLDYKSQCPIVTNLFLLEKYFLLILTTMEKHYWEMDDDETEYEHPKIDPSKFEVEGTLYDVSQVIVHLFDRFFEKRRFLRTVDESRWILHLIRSTSGAKRLEVLSRFFPAFGDGLRIREFRKVRDIMLLNFLPFLFLTGDNMAYEHRQWAVPVIFYADKVRIVPAEVGAYYNRFGLTCILELMMFFPSYDTRNENLGEDVRACIGPIINYYLDTTVSNGGIQTSIVSTKALLYETYLSSICGGFSEAILWYLPVTHPSKCLIALEVSDALTSPEWRIDKIKRRFPLSSNHLKGIVQISIRPDRTFSVVTQGIVRHRVCKKTLLRYRCDVILIQTPGYVFGNDELLTKLLNI</sequence>
<comment type="similarity">
    <text evidence="2">Belongs to the orbivirus VP2 family.</text>
</comment>
<dbReference type="Pfam" id="PF00898">
    <property type="entry name" value="Orbi_VP2"/>
    <property type="match status" value="1"/>
</dbReference>
<evidence type="ECO:0000313" key="7">
    <source>
        <dbReference type="EMBL" id="AOE46785.1"/>
    </source>
</evidence>
<accession>A0A1B3B587</accession>
<keyword evidence="5" id="KW-0946">Virion</keyword>
<name>A0A1B3B587_BTV</name>
<dbReference type="Proteomes" id="UP000247178">
    <property type="component" value="Genome"/>
</dbReference>
<evidence type="ECO:0000256" key="6">
    <source>
        <dbReference type="ARBA" id="ARBA00022996"/>
    </source>
</evidence>
<evidence type="ECO:0000256" key="5">
    <source>
        <dbReference type="ARBA" id="ARBA00022844"/>
    </source>
</evidence>
<evidence type="ECO:0000256" key="3">
    <source>
        <dbReference type="ARBA" id="ARBA00015347"/>
    </source>
</evidence>
<dbReference type="GO" id="GO:0039625">
    <property type="term" value="C:viral inner capsid"/>
    <property type="evidence" value="ECO:0007669"/>
    <property type="project" value="UniProtKB-KW"/>
</dbReference>
<evidence type="ECO:0000256" key="4">
    <source>
        <dbReference type="ARBA" id="ARBA00022561"/>
    </source>
</evidence>